<evidence type="ECO:0000313" key="1">
    <source>
        <dbReference type="EMBL" id="EDY22257.1"/>
    </source>
</evidence>
<protein>
    <submittedName>
        <fullName evidence="1">Uncharacterized protein</fullName>
    </submittedName>
</protein>
<sequence length="43" mass="4719">MTVFLERFAHLCGALTANILFAFSEMPSSNSFYSSLNSICLNA</sequence>
<dbReference type="STRING" id="497964.CfE428DRAFT_0382"/>
<reference evidence="1 2" key="1">
    <citation type="journal article" date="2011" name="J. Bacteriol.">
        <title>Genome sequence of Chthoniobacter flavus Ellin428, an aerobic heterotrophic soil bacterium.</title>
        <authorList>
            <person name="Kant R."/>
            <person name="van Passel M.W."/>
            <person name="Palva A."/>
            <person name="Lucas S."/>
            <person name="Lapidus A."/>
            <person name="Glavina Del Rio T."/>
            <person name="Dalin E."/>
            <person name="Tice H."/>
            <person name="Bruce D."/>
            <person name="Goodwin L."/>
            <person name="Pitluck S."/>
            <person name="Larimer F.W."/>
            <person name="Land M.L."/>
            <person name="Hauser L."/>
            <person name="Sangwan P."/>
            <person name="de Vos W.M."/>
            <person name="Janssen P.H."/>
            <person name="Smidt H."/>
        </authorList>
    </citation>
    <scope>NUCLEOTIDE SEQUENCE [LARGE SCALE GENOMIC DNA]</scope>
    <source>
        <strain evidence="1 2">Ellin428</strain>
    </source>
</reference>
<dbReference type="EMBL" id="ABVL01000001">
    <property type="protein sequence ID" value="EDY22257.1"/>
    <property type="molecule type" value="Genomic_DNA"/>
</dbReference>
<proteinExistence type="predicted"/>
<dbReference type="InParanoid" id="B4CUL9"/>
<gene>
    <name evidence="1" type="ORF">CfE428DRAFT_0382</name>
</gene>
<name>B4CUL9_9BACT</name>
<comment type="caution">
    <text evidence="1">The sequence shown here is derived from an EMBL/GenBank/DDBJ whole genome shotgun (WGS) entry which is preliminary data.</text>
</comment>
<organism evidence="1 2">
    <name type="scientific">Chthoniobacter flavus Ellin428</name>
    <dbReference type="NCBI Taxonomy" id="497964"/>
    <lineage>
        <taxon>Bacteria</taxon>
        <taxon>Pseudomonadati</taxon>
        <taxon>Verrucomicrobiota</taxon>
        <taxon>Spartobacteria</taxon>
        <taxon>Chthoniobacterales</taxon>
        <taxon>Chthoniobacteraceae</taxon>
        <taxon>Chthoniobacter</taxon>
    </lineage>
</organism>
<dbReference type="Proteomes" id="UP000005824">
    <property type="component" value="Unassembled WGS sequence"/>
</dbReference>
<keyword evidence="2" id="KW-1185">Reference proteome</keyword>
<accession>B4CUL9</accession>
<evidence type="ECO:0000313" key="2">
    <source>
        <dbReference type="Proteomes" id="UP000005824"/>
    </source>
</evidence>
<dbReference type="AlphaFoldDB" id="B4CUL9"/>